<evidence type="ECO:0000256" key="6">
    <source>
        <dbReference type="ARBA" id="ARBA00022842"/>
    </source>
</evidence>
<dbReference type="Gene3D" id="3.10.20.70">
    <property type="entry name" value="Glutamine synthetase, N-terminal domain"/>
    <property type="match status" value="1"/>
</dbReference>
<evidence type="ECO:0000256" key="8">
    <source>
        <dbReference type="RuleBase" id="RU000384"/>
    </source>
</evidence>
<dbReference type="InterPro" id="IPR036651">
    <property type="entry name" value="Gln_synt_N_sf"/>
</dbReference>
<reference evidence="11 13" key="2">
    <citation type="submission" date="2018-03" db="EMBL/GenBank/DDBJ databases">
        <authorList>
            <person name="Fogelqvist J."/>
        </authorList>
    </citation>
    <scope>NUCLEOTIDE SEQUENCE [LARGE SCALE GENOMIC DNA]</scope>
</reference>
<evidence type="ECO:0000256" key="7">
    <source>
        <dbReference type="PROSITE-ProRule" id="PRU01331"/>
    </source>
</evidence>
<evidence type="ECO:0000256" key="3">
    <source>
        <dbReference type="ARBA" id="ARBA00022598"/>
    </source>
</evidence>
<comment type="cofactor">
    <cofactor evidence="1">
        <name>Mg(2+)</name>
        <dbReference type="ChEBI" id="CHEBI:18420"/>
    </cofactor>
</comment>
<evidence type="ECO:0000313" key="12">
    <source>
        <dbReference type="Proteomes" id="UP000039324"/>
    </source>
</evidence>
<dbReference type="PANTHER" id="PTHR43785:SF12">
    <property type="entry name" value="TYPE-1 GLUTAMINE SYNTHETASE 2"/>
    <property type="match status" value="1"/>
</dbReference>
<dbReference type="GO" id="GO:0004356">
    <property type="term" value="F:glutamine synthetase activity"/>
    <property type="evidence" value="ECO:0007669"/>
    <property type="project" value="InterPro"/>
</dbReference>
<evidence type="ECO:0000259" key="9">
    <source>
        <dbReference type="PROSITE" id="PS51987"/>
    </source>
</evidence>
<dbReference type="GO" id="GO:0006542">
    <property type="term" value="P:glutamine biosynthetic process"/>
    <property type="evidence" value="ECO:0007669"/>
    <property type="project" value="InterPro"/>
</dbReference>
<name>A0A0G4ILQ1_PLABS</name>
<evidence type="ECO:0000313" key="13">
    <source>
        <dbReference type="Proteomes" id="UP000290189"/>
    </source>
</evidence>
<protein>
    <recommendedName>
        <fullName evidence="9">GS catalytic domain-containing protein</fullName>
    </recommendedName>
</protein>
<dbReference type="OrthoDB" id="77835at2759"/>
<comment type="similarity">
    <text evidence="2 7 8">Belongs to the glutamine synthetase family.</text>
</comment>
<geneLocation type="mitochondrion" evidence="11"/>
<evidence type="ECO:0000313" key="11">
    <source>
        <dbReference type="EMBL" id="SPQ93358.1"/>
    </source>
</evidence>
<proteinExistence type="inferred from homology"/>
<sequence length="480" mass="54488">MIPLWRRGIRRLASKATLGHLNVDELRSMVQNGSVSSVVVGFTDIYGRMMGKRFDAEFFMHDCLDNGTHCCDYLLACDMNMAPIPGFKFANWEKGYGDMHLVPDLSSLRIASWMEEAALVLCDVHYNKDPHDLVQYAPRSMLRRQLDRADKSGYNVLAATELEYYQYRTSYDHAHKSGFDQEAIIPVSNHVEDYHLLQTAREEDLTAEFRKHLRLSGIPVENSKGEAGIGQHELNVKYAEPLCMSDRHVVYKQCLKEVADAKACSVTFMAKPFTDATGSGCHVHLSLWHQDADGNTANAFVGDQDFDGVKCSDEFRWFLAGWLKFTPDCMPFYAPTVNSYKRFQSSSWAPTRLAWSYDNRTAGYRAVGKGKSLRIECRIPGADVNPYLVFAASLASGLEGIKQKLEPPPCFNGNIYEARQIPEVAKTLPAAVSAFESSEFAREAFGDDVVEHYARFYQSEFETFNKTVTDWERKRYFEMI</sequence>
<keyword evidence="4" id="KW-0547">Nucleotide-binding</keyword>
<keyword evidence="6" id="KW-0460">Magnesium</keyword>
<dbReference type="PANTHER" id="PTHR43785">
    <property type="entry name" value="GAMMA-GLUTAMYLPUTRESCINE SYNTHETASE"/>
    <property type="match status" value="1"/>
</dbReference>
<feature type="domain" description="GS catalytic" evidence="9">
    <location>
        <begin position="138"/>
        <end position="480"/>
    </location>
</feature>
<dbReference type="SMART" id="SM01230">
    <property type="entry name" value="Gln-synt_C"/>
    <property type="match status" value="1"/>
</dbReference>
<dbReference type="Proteomes" id="UP000039324">
    <property type="component" value="Unassembled WGS sequence"/>
</dbReference>
<dbReference type="AlphaFoldDB" id="A0A0G4ILQ1"/>
<accession>A0A0G4ILQ1</accession>
<evidence type="ECO:0000313" key="10">
    <source>
        <dbReference type="EMBL" id="CEO96098.1"/>
    </source>
</evidence>
<dbReference type="Gene3D" id="3.30.590.10">
    <property type="entry name" value="Glutamine synthetase/guanido kinase, catalytic domain"/>
    <property type="match status" value="1"/>
</dbReference>
<dbReference type="InterPro" id="IPR014746">
    <property type="entry name" value="Gln_synth/guanido_kin_cat_dom"/>
</dbReference>
<dbReference type="GO" id="GO:0006576">
    <property type="term" value="P:biogenic amine metabolic process"/>
    <property type="evidence" value="ECO:0007669"/>
    <property type="project" value="UniProtKB-ARBA"/>
</dbReference>
<evidence type="ECO:0000256" key="5">
    <source>
        <dbReference type="ARBA" id="ARBA00022840"/>
    </source>
</evidence>
<dbReference type="InterPro" id="IPR008146">
    <property type="entry name" value="Gln_synth_cat_dom"/>
</dbReference>
<dbReference type="PROSITE" id="PS00181">
    <property type="entry name" value="GLNA_ATP"/>
    <property type="match status" value="1"/>
</dbReference>
<keyword evidence="3" id="KW-0436">Ligase</keyword>
<dbReference type="OMA" id="NIMTFRL"/>
<reference evidence="10 12" key="1">
    <citation type="submission" date="2015-02" db="EMBL/GenBank/DDBJ databases">
        <authorList>
            <person name="Chooi Y.-H."/>
        </authorList>
    </citation>
    <scope>NUCLEOTIDE SEQUENCE [LARGE SCALE GENOMIC DNA]</scope>
    <source>
        <strain evidence="10">E3</strain>
    </source>
</reference>
<dbReference type="Proteomes" id="UP000290189">
    <property type="component" value="Unassembled WGS sequence"/>
</dbReference>
<dbReference type="EMBL" id="CDSF01000046">
    <property type="protein sequence ID" value="CEO96098.1"/>
    <property type="molecule type" value="Genomic_DNA"/>
</dbReference>
<dbReference type="Pfam" id="PF00120">
    <property type="entry name" value="Gln-synt_C"/>
    <property type="match status" value="1"/>
</dbReference>
<keyword evidence="11" id="KW-0496">Mitochondrion</keyword>
<dbReference type="FunFam" id="3.30.590.10:FF:000005">
    <property type="entry name" value="Probable glutamine synthetase"/>
    <property type="match status" value="1"/>
</dbReference>
<dbReference type="SUPFAM" id="SSF55931">
    <property type="entry name" value="Glutamine synthetase/guanido kinase"/>
    <property type="match status" value="1"/>
</dbReference>
<evidence type="ECO:0000256" key="1">
    <source>
        <dbReference type="ARBA" id="ARBA00001946"/>
    </source>
</evidence>
<dbReference type="PROSITE" id="PS51987">
    <property type="entry name" value="GS_CATALYTIC"/>
    <property type="match status" value="1"/>
</dbReference>
<dbReference type="EMBL" id="OVEO01000001">
    <property type="protein sequence ID" value="SPQ93358.1"/>
    <property type="molecule type" value="Genomic_DNA"/>
</dbReference>
<organism evidence="10 12">
    <name type="scientific">Plasmodiophora brassicae</name>
    <name type="common">Clubroot disease agent</name>
    <dbReference type="NCBI Taxonomy" id="37360"/>
    <lineage>
        <taxon>Eukaryota</taxon>
        <taxon>Sar</taxon>
        <taxon>Rhizaria</taxon>
        <taxon>Endomyxa</taxon>
        <taxon>Phytomyxea</taxon>
        <taxon>Plasmodiophorida</taxon>
        <taxon>Plasmodiophoridae</taxon>
        <taxon>Plasmodiophora</taxon>
    </lineage>
</organism>
<dbReference type="SUPFAM" id="SSF54368">
    <property type="entry name" value="Glutamine synthetase, N-terminal domain"/>
    <property type="match status" value="1"/>
</dbReference>
<dbReference type="STRING" id="37360.A0A0G4ILQ1"/>
<gene>
    <name evidence="10" type="ORF">PBRA_004788</name>
    <name evidence="11" type="ORF">PLBR_LOCUS573</name>
</gene>
<evidence type="ECO:0000256" key="4">
    <source>
        <dbReference type="ARBA" id="ARBA00022741"/>
    </source>
</evidence>
<keyword evidence="12" id="KW-1185">Reference proteome</keyword>
<dbReference type="GO" id="GO:0005524">
    <property type="term" value="F:ATP binding"/>
    <property type="evidence" value="ECO:0007669"/>
    <property type="project" value="UniProtKB-KW"/>
</dbReference>
<dbReference type="InterPro" id="IPR027303">
    <property type="entry name" value="Gln_synth_gly_rich_site"/>
</dbReference>
<keyword evidence="5" id="KW-0067">ATP-binding</keyword>
<evidence type="ECO:0000256" key="2">
    <source>
        <dbReference type="ARBA" id="ARBA00009897"/>
    </source>
</evidence>